<comment type="caution">
    <text evidence="2">The sequence shown here is derived from an EMBL/GenBank/DDBJ whole genome shotgun (WGS) entry which is preliminary data.</text>
</comment>
<proteinExistence type="predicted"/>
<feature type="chain" id="PRO_5047028948" evidence="1">
    <location>
        <begin position="26"/>
        <end position="233"/>
    </location>
</feature>
<sequence>MRLKKYIGSLIIILLLASFANNVKADKQQLNDNSNGFNIDLTGYEVYSFGDFNQIGYKITPLLQLFLGIIQTEQEWIDKPRFYIKGNKGYFHLWKKDGTNVLYTIEKQTSGDLIGTWQIVDVKRKKINRIPVPKKLLKEALIERLVDSISKAIESHFGESKLWYRGDEKVLKIEKDEDGIILTVQVMTFEGAHNPPYGEETITFQISSGGTVKDVHYEHRDIPEKEWTKLQMR</sequence>
<evidence type="ECO:0000256" key="1">
    <source>
        <dbReference type="SAM" id="SignalP"/>
    </source>
</evidence>
<dbReference type="EMBL" id="JBHSMC010000020">
    <property type="protein sequence ID" value="MFC5466057.1"/>
    <property type="molecule type" value="Genomic_DNA"/>
</dbReference>
<gene>
    <name evidence="2" type="ORF">ACFPM4_15090</name>
</gene>
<reference evidence="3" key="1">
    <citation type="journal article" date="2019" name="Int. J. Syst. Evol. Microbiol.">
        <title>The Global Catalogue of Microorganisms (GCM) 10K type strain sequencing project: providing services to taxonomists for standard genome sequencing and annotation.</title>
        <authorList>
            <consortium name="The Broad Institute Genomics Platform"/>
            <consortium name="The Broad Institute Genome Sequencing Center for Infectious Disease"/>
            <person name="Wu L."/>
            <person name="Ma J."/>
        </authorList>
    </citation>
    <scope>NUCLEOTIDE SEQUENCE [LARGE SCALE GENOMIC DNA]</scope>
    <source>
        <strain evidence="3">CGMCC 1.12237</strain>
    </source>
</reference>
<organism evidence="2 3">
    <name type="scientific">Lederbergia graminis</name>
    <dbReference type="NCBI Taxonomy" id="735518"/>
    <lineage>
        <taxon>Bacteria</taxon>
        <taxon>Bacillati</taxon>
        <taxon>Bacillota</taxon>
        <taxon>Bacilli</taxon>
        <taxon>Bacillales</taxon>
        <taxon>Bacillaceae</taxon>
        <taxon>Lederbergia</taxon>
    </lineage>
</organism>
<name>A0ABW0LME2_9BACI</name>
<accession>A0ABW0LME2</accession>
<keyword evidence="3" id="KW-1185">Reference proteome</keyword>
<dbReference type="RefSeq" id="WP_382353456.1">
    <property type="nucleotide sequence ID" value="NZ_JBHSMC010000020.1"/>
</dbReference>
<evidence type="ECO:0000313" key="2">
    <source>
        <dbReference type="EMBL" id="MFC5466057.1"/>
    </source>
</evidence>
<feature type="signal peptide" evidence="1">
    <location>
        <begin position="1"/>
        <end position="25"/>
    </location>
</feature>
<dbReference type="InterPro" id="IPR024984">
    <property type="entry name" value="DUF3888"/>
</dbReference>
<protein>
    <submittedName>
        <fullName evidence="2">DUF3888 domain-containing protein</fullName>
    </submittedName>
</protein>
<dbReference type="Proteomes" id="UP001596147">
    <property type="component" value="Unassembled WGS sequence"/>
</dbReference>
<evidence type="ECO:0000313" key="3">
    <source>
        <dbReference type="Proteomes" id="UP001596147"/>
    </source>
</evidence>
<keyword evidence="1" id="KW-0732">Signal</keyword>
<dbReference type="Pfam" id="PF13027">
    <property type="entry name" value="DUF3888"/>
    <property type="match status" value="1"/>
</dbReference>